<evidence type="ECO:0000259" key="10">
    <source>
        <dbReference type="Pfam" id="PF00483"/>
    </source>
</evidence>
<evidence type="ECO:0000256" key="4">
    <source>
        <dbReference type="ARBA" id="ARBA00022540"/>
    </source>
</evidence>
<name>A0ABR4N537_9FUNG</name>
<keyword evidence="4 12" id="KW-0396">Initiation factor</keyword>
<reference evidence="12 13" key="1">
    <citation type="submission" date="2023-09" db="EMBL/GenBank/DDBJ databases">
        <title>Pangenome analysis of Batrachochytrium dendrobatidis and related Chytrids.</title>
        <authorList>
            <person name="Yacoub M.N."/>
            <person name="Stajich J.E."/>
            <person name="James T.Y."/>
        </authorList>
    </citation>
    <scope>NUCLEOTIDE SEQUENCE [LARGE SCALE GENOMIC DNA]</scope>
    <source>
        <strain evidence="12 13">JEL0888</strain>
    </source>
</reference>
<keyword evidence="3" id="KW-0963">Cytoplasm</keyword>
<evidence type="ECO:0000256" key="7">
    <source>
        <dbReference type="ARBA" id="ARBA00044229"/>
    </source>
</evidence>
<dbReference type="SUPFAM" id="SSF53448">
    <property type="entry name" value="Nucleotide-diphospho-sugar transferases"/>
    <property type="match status" value="1"/>
</dbReference>
<dbReference type="EMBL" id="JADGIZ020000031">
    <property type="protein sequence ID" value="KAL2914662.1"/>
    <property type="molecule type" value="Genomic_DNA"/>
</dbReference>
<evidence type="ECO:0000256" key="2">
    <source>
        <dbReference type="ARBA" id="ARBA00007878"/>
    </source>
</evidence>
<feature type="domain" description="EIF2B subunit epsilon/gamma LbH" evidence="11">
    <location>
        <begin position="340"/>
        <end position="421"/>
    </location>
</feature>
<evidence type="ECO:0000256" key="8">
    <source>
        <dbReference type="ARBA" id="ARBA00045373"/>
    </source>
</evidence>
<dbReference type="CDD" id="cd04652">
    <property type="entry name" value="LbH_eIF2B_gamma_C"/>
    <property type="match status" value="1"/>
</dbReference>
<evidence type="ECO:0000259" key="11">
    <source>
        <dbReference type="Pfam" id="PF25084"/>
    </source>
</evidence>
<evidence type="ECO:0000256" key="6">
    <source>
        <dbReference type="ARBA" id="ARBA00044196"/>
    </source>
</evidence>
<comment type="subunit">
    <text evidence="9">Component of the translation initiation factor 2B (eIF2B) complex which is a heterodecamer of two sets of five different subunits: alpha, beta, gamma, delta and epsilon. Subunits alpha, beta and delta comprise a regulatory subcomplex and subunits epsilon and gamma comprise a catalytic subcomplex. Within the complex, the hexameric regulatory complex resides at the center, with the two heterodimeric catalytic subcomplexes bound on opposite sides.</text>
</comment>
<evidence type="ECO:0000256" key="5">
    <source>
        <dbReference type="ARBA" id="ARBA00022917"/>
    </source>
</evidence>
<dbReference type="PANTHER" id="PTHR45989">
    <property type="entry name" value="TRANSLATION INITIATION FACTOR EIF-2B SUBUNIT GAMMA"/>
    <property type="match status" value="1"/>
</dbReference>
<accession>A0ABR4N537</accession>
<dbReference type="InterPro" id="IPR051960">
    <property type="entry name" value="eIF2B_gamma"/>
</dbReference>
<dbReference type="GO" id="GO:0003743">
    <property type="term" value="F:translation initiation factor activity"/>
    <property type="evidence" value="ECO:0007669"/>
    <property type="project" value="UniProtKB-KW"/>
</dbReference>
<dbReference type="InterPro" id="IPR056764">
    <property type="entry name" value="LbH_EIF2B3/5"/>
</dbReference>
<protein>
    <recommendedName>
        <fullName evidence="6">Translation initiation factor eIF2B subunit gamma</fullName>
    </recommendedName>
    <alternativeName>
        <fullName evidence="7">eIF2B GDP-GTP exchange factor subunit gamma</fullName>
    </alternativeName>
</protein>
<feature type="domain" description="Nucleotidyl transferase" evidence="10">
    <location>
        <begin position="33"/>
        <end position="156"/>
    </location>
</feature>
<dbReference type="InterPro" id="IPR005835">
    <property type="entry name" value="NTP_transferase_dom"/>
</dbReference>
<keyword evidence="13" id="KW-1185">Reference proteome</keyword>
<comment type="function">
    <text evidence="8">Acts as a component of the translation initiation factor 2B (eIF2B) complex, which catalyzes the exchange of GDP for GTP on the eukaryotic initiation factor 2 (eIF2) complex gamma subunit. Its guanine nucleotide exchange factor activity is repressed when bound to eIF2 complex phosphorylated on the alpha subunit, thereby limiting the amount of methionyl-initiator methionine tRNA available to the ribosome and consequently global translation is repressed.</text>
</comment>
<organism evidence="12 13">
    <name type="scientific">Polyrhizophydium stewartii</name>
    <dbReference type="NCBI Taxonomy" id="2732419"/>
    <lineage>
        <taxon>Eukaryota</taxon>
        <taxon>Fungi</taxon>
        <taxon>Fungi incertae sedis</taxon>
        <taxon>Chytridiomycota</taxon>
        <taxon>Chytridiomycota incertae sedis</taxon>
        <taxon>Chytridiomycetes</taxon>
        <taxon>Rhizophydiales</taxon>
        <taxon>Rhizophydiales incertae sedis</taxon>
        <taxon>Polyrhizophydium</taxon>
    </lineage>
</organism>
<evidence type="ECO:0000313" key="13">
    <source>
        <dbReference type="Proteomes" id="UP001527925"/>
    </source>
</evidence>
<sequence length="448" mass="49374">MFLEQATPSTAPELQAVILAGYGNRQSCSSVLRLYPLTDGGAVPKALLPVANRPFISYQLEWLENANIQDIIIAAYPDARQKISGFVQKMYEGSGVAKIQIVEVPDHCGSADALRSIKSKIKTDFIVISCDLVTDIPAHYLINSFRLQNPAMTAFFYDAASLEASAERPASKDDSQVEYVGIDDKTSRLMITASKAELEDDLDLRVSMVSKFPVIHLHSQLRDAHLYIFRRWVLELIAKNKNITSIKNDLVPLLLECQHRDSVVKREGIDKLLAANTDPFRAAMLLSTSGHETHDNTVVCNAVVYLEGFTARGNTIWSYSELNRHMVKMHPDERIPGSAEVSPKTQVGQDSLVGEGTKIDERCSIKKSVIGNHCKIGSNVKITNSIIMDYAHVEDGSKLEECVVCPGAKIGAKSQLKDCKVGAQKILEAETVGKNETYADYLSDEESA</sequence>
<dbReference type="PANTHER" id="PTHR45989:SF1">
    <property type="entry name" value="TRANSLATION INITIATION FACTOR EIF-2B SUBUNIT GAMMA"/>
    <property type="match status" value="1"/>
</dbReference>
<dbReference type="Gene3D" id="3.90.550.10">
    <property type="entry name" value="Spore Coat Polysaccharide Biosynthesis Protein SpsA, Chain A"/>
    <property type="match status" value="1"/>
</dbReference>
<dbReference type="Pfam" id="PF25084">
    <property type="entry name" value="LbH_EIF2B"/>
    <property type="match status" value="1"/>
</dbReference>
<dbReference type="CDD" id="cd04198">
    <property type="entry name" value="eIF-2B_gamma_N"/>
    <property type="match status" value="1"/>
</dbReference>
<dbReference type="InterPro" id="IPR029044">
    <property type="entry name" value="Nucleotide-diphossugar_trans"/>
</dbReference>
<dbReference type="Gene3D" id="2.160.10.10">
    <property type="entry name" value="Hexapeptide repeat proteins"/>
    <property type="match status" value="1"/>
</dbReference>
<gene>
    <name evidence="12" type="primary">GCD1</name>
    <name evidence="12" type="ORF">HK105_205801</name>
</gene>
<dbReference type="Proteomes" id="UP001527925">
    <property type="component" value="Unassembled WGS sequence"/>
</dbReference>
<dbReference type="Pfam" id="PF00483">
    <property type="entry name" value="NTP_transferase"/>
    <property type="match status" value="1"/>
</dbReference>
<evidence type="ECO:0000256" key="3">
    <source>
        <dbReference type="ARBA" id="ARBA00022490"/>
    </source>
</evidence>
<evidence type="ECO:0000256" key="1">
    <source>
        <dbReference type="ARBA" id="ARBA00004514"/>
    </source>
</evidence>
<comment type="similarity">
    <text evidence="2">Belongs to the eIF-2B gamma/epsilon subunits family.</text>
</comment>
<proteinExistence type="inferred from homology"/>
<comment type="caution">
    <text evidence="12">The sequence shown here is derived from an EMBL/GenBank/DDBJ whole genome shotgun (WGS) entry which is preliminary data.</text>
</comment>
<comment type="subcellular location">
    <subcellularLocation>
        <location evidence="1">Cytoplasm</location>
        <location evidence="1">Cytosol</location>
    </subcellularLocation>
</comment>
<evidence type="ECO:0000256" key="9">
    <source>
        <dbReference type="ARBA" id="ARBA00046432"/>
    </source>
</evidence>
<keyword evidence="5" id="KW-0648">Protein biosynthesis</keyword>
<evidence type="ECO:0000313" key="12">
    <source>
        <dbReference type="EMBL" id="KAL2914662.1"/>
    </source>
</evidence>